<feature type="coiled-coil region" evidence="1">
    <location>
        <begin position="21"/>
        <end position="66"/>
    </location>
</feature>
<gene>
    <name evidence="4" type="ORF">FEA53_13250</name>
    <name evidence="3" type="ORF">FEB89_13145</name>
</gene>
<organism evidence="4 5">
    <name type="scientific">Mannheimia haemolytica</name>
    <name type="common">Pasteurella haemolytica</name>
    <dbReference type="NCBI Taxonomy" id="75985"/>
    <lineage>
        <taxon>Bacteria</taxon>
        <taxon>Pseudomonadati</taxon>
        <taxon>Pseudomonadota</taxon>
        <taxon>Gammaproteobacteria</taxon>
        <taxon>Pasteurellales</taxon>
        <taxon>Pasteurellaceae</taxon>
        <taxon>Mannheimia</taxon>
    </lineage>
</organism>
<name>A0A546Z5W6_MANHA</name>
<evidence type="ECO:0000313" key="6">
    <source>
        <dbReference type="Proteomes" id="UP000318394"/>
    </source>
</evidence>
<evidence type="ECO:0000313" key="3">
    <source>
        <dbReference type="EMBL" id="TRB34094.1"/>
    </source>
</evidence>
<protein>
    <submittedName>
        <fullName evidence="4">Phage tail tape measure protein</fullName>
    </submittedName>
</protein>
<keyword evidence="1" id="KW-0175">Coiled coil</keyword>
<comment type="caution">
    <text evidence="4">The sequence shown here is derived from an EMBL/GenBank/DDBJ whole genome shotgun (WGS) entry which is preliminary data.</text>
</comment>
<dbReference type="EMBL" id="VAJI01000053">
    <property type="protein sequence ID" value="TRB34094.1"/>
    <property type="molecule type" value="Genomic_DNA"/>
</dbReference>
<evidence type="ECO:0000259" key="2">
    <source>
        <dbReference type="Pfam" id="PF10145"/>
    </source>
</evidence>
<keyword evidence="6" id="KW-1185">Reference proteome</keyword>
<evidence type="ECO:0000313" key="4">
    <source>
        <dbReference type="EMBL" id="TRB71666.1"/>
    </source>
</evidence>
<reference evidence="5 6" key="1">
    <citation type="journal article" date="2019" name="Vet. Microbiol.">
        <title>Genetic characterization of susceptible and multi-drug resistant Mannheimia haemolytica isolated from high-risk stocker calves prior to and after antimicrobial metaphylaxis.</title>
        <authorList>
            <person name="Snyder E.R."/>
            <person name="Alvarez-Narvaez S."/>
            <person name="Credille B.C."/>
        </authorList>
    </citation>
    <scope>NUCLEOTIDE SEQUENCE [LARGE SCALE GENOMIC DNA]</scope>
    <source>
        <strain evidence="4 5">UGA-R5-128-1</strain>
        <strain evidence="3 6">UGA-R7-163-1</strain>
    </source>
</reference>
<feature type="domain" description="Phage tail tape measure protein" evidence="2">
    <location>
        <begin position="147"/>
        <end position="351"/>
    </location>
</feature>
<evidence type="ECO:0000313" key="5">
    <source>
        <dbReference type="Proteomes" id="UP000315164"/>
    </source>
</evidence>
<proteinExistence type="predicted"/>
<dbReference type="Proteomes" id="UP000318394">
    <property type="component" value="Unassembled WGS sequence"/>
</dbReference>
<dbReference type="OrthoDB" id="8019720at2"/>
<dbReference type="AlphaFoldDB" id="A0A546Z5W6"/>
<feature type="non-terminal residue" evidence="4">
    <location>
        <position position="1"/>
    </location>
</feature>
<dbReference type="InterPro" id="IPR010090">
    <property type="entry name" value="Phage_tape_meas"/>
</dbReference>
<sequence>NARRVAADVSRARETLGVRAENAIQREIEQTRAAYDRLKRSGVASQNELRRASEATKQRVRELNAELGKTSFGDKAGSFGRGLMGAGVGIAAGAAMARQPARNQMEFDRQLAMVANTAFSDRDVKGRIDGKRELLDAVQKAVSVGGGSKEEALSSLDALLASGAVSTETALNLLPTLQKGAVATGASANDMAQIAISSMQQFGIKEEDIGRVLDMAVAAGQAGSFELADMASWLPQQMAAAKQAGLSGIEGFERLLIANQQARVTAGTSNEAGNNLVNLLGKITAKETNERFKNIEYKDPKTGKTKAIDFAKSMEHYKGKGQDSLQAFMSIMDDVVGSDKRYQELQAKLKTAKGEEQKRLFNELTNLVEGTAIGEIISDRQALMALLGIKNNVQLGEKVQKDIQNSEGAVETSHAVIRDTNAHKVESLKNTTEFAQMKNFEKVNGVLGTLAELLNKYANEYPNLTQFLSGATDAVKIFGAALAASSVLDLLTGKKDKGGLIGDVLDKSSKASGGKGKVGKLLSVGGSFASVAGVATMLHGDQAPMSEERKAELRDPNYQARKMYEYKKEILGSRFHSFFRSNETLEQYRKDVSAYEAKQKNSNTMGAVQGVLSTIPSLQELRPKVDSVTQTLSTYQADFQAFGATISAGIEAGLASQSHTIANQITVELDGSVVAEKVAEYQFNFNKRMA</sequence>
<dbReference type="Proteomes" id="UP000315164">
    <property type="component" value="Unassembled WGS sequence"/>
</dbReference>
<accession>A0A546Z5W6</accession>
<evidence type="ECO:0000256" key="1">
    <source>
        <dbReference type="SAM" id="Coils"/>
    </source>
</evidence>
<dbReference type="RefSeq" id="WP_075270776.1">
    <property type="nucleotide sequence ID" value="NZ_JBNXNN010000053.1"/>
</dbReference>
<dbReference type="Pfam" id="PF10145">
    <property type="entry name" value="PhageMin_Tail"/>
    <property type="match status" value="1"/>
</dbReference>
<dbReference type="EMBL" id="VAJB01000052">
    <property type="protein sequence ID" value="TRB71666.1"/>
    <property type="molecule type" value="Genomic_DNA"/>
</dbReference>